<dbReference type="PROSITE" id="PS51914">
    <property type="entry name" value="MRH"/>
    <property type="match status" value="1"/>
</dbReference>
<protein>
    <recommendedName>
        <fullName evidence="1">Glucosidase 2 subunit beta</fullName>
    </recommendedName>
</protein>
<dbReference type="GO" id="GO:0006491">
    <property type="term" value="P:N-glycan processing"/>
    <property type="evidence" value="ECO:0007669"/>
    <property type="project" value="TreeGrafter"/>
</dbReference>
<evidence type="ECO:0000256" key="1">
    <source>
        <dbReference type="ARBA" id="ARBA00022387"/>
    </source>
</evidence>
<dbReference type="SUPFAM" id="SSF50911">
    <property type="entry name" value="Mannose 6-phosphate receptor domain"/>
    <property type="match status" value="1"/>
</dbReference>
<evidence type="ECO:0000313" key="7">
    <source>
        <dbReference type="Proteomes" id="UP000887568"/>
    </source>
</evidence>
<evidence type="ECO:0000259" key="5">
    <source>
        <dbReference type="PROSITE" id="PS51914"/>
    </source>
</evidence>
<keyword evidence="4" id="KW-1015">Disulfide bond</keyword>
<keyword evidence="3" id="KW-0256">Endoplasmic reticulum</keyword>
<dbReference type="GO" id="GO:0017177">
    <property type="term" value="C:glucosidase II complex"/>
    <property type="evidence" value="ECO:0007669"/>
    <property type="project" value="TreeGrafter"/>
</dbReference>
<keyword evidence="7" id="KW-1185">Reference proteome</keyword>
<dbReference type="Proteomes" id="UP000887568">
    <property type="component" value="Unplaced"/>
</dbReference>
<evidence type="ECO:0000256" key="4">
    <source>
        <dbReference type="ARBA" id="ARBA00023157"/>
    </source>
</evidence>
<dbReference type="InterPro" id="IPR036055">
    <property type="entry name" value="LDL_receptor-like_sf"/>
</dbReference>
<dbReference type="GeneID" id="119724949"/>
<accession>A0A913ZK92</accession>
<feature type="domain" description="MRH" evidence="5">
    <location>
        <begin position="220"/>
        <end position="320"/>
    </location>
</feature>
<dbReference type="SUPFAM" id="SSF57424">
    <property type="entry name" value="LDL receptor-like module"/>
    <property type="match status" value="1"/>
</dbReference>
<sequence length="320" mass="36551">MLVRRLIRRRKTWLLCILALACVCLFFQFMGLHILSSGARQSELSWYDRNKPRVQARPAIIGVRPSDMPLYLPDGFGKIFCLDFSGKISLSKVNDDYCDCLGDGSDEPGTDACPNGRFYCLHEKRFIPSGKVNDGICDCCDGSEEWNQTVSLQKVKGFPQSNRVRQAPCENTCTGVDNRVVEEESMKRLGGRMKRHYLQEGKEHKGEIYGDNGEYYLLSKKCFNYFEGHAHYTVCPFKHIVQEKDDHSFFVGKSPEWDLEAKADGNNILVMKDGDKRKCPNDVKRKTYIHLVCGLRDEVISMRESETCIYSMRFSTPAAC</sequence>
<keyword evidence="2" id="KW-0732">Signal</keyword>
<reference evidence="6" key="1">
    <citation type="submission" date="2022-11" db="UniProtKB">
        <authorList>
            <consortium name="EnsemblMetazoa"/>
        </authorList>
    </citation>
    <scope>IDENTIFICATION</scope>
</reference>
<dbReference type="Gene3D" id="2.70.130.10">
    <property type="entry name" value="Mannose-6-phosphate receptor binding domain"/>
    <property type="match status" value="1"/>
</dbReference>
<dbReference type="InterPro" id="IPR028146">
    <property type="entry name" value="PRKCSH_N"/>
</dbReference>
<dbReference type="RefSeq" id="XP_038052208.1">
    <property type="nucleotide sequence ID" value="XM_038196280.1"/>
</dbReference>
<dbReference type="PANTHER" id="PTHR12630">
    <property type="entry name" value="N-LINKED OLIGOSACCHARIDE PROCESSING"/>
    <property type="match status" value="1"/>
</dbReference>
<dbReference type="Gene3D" id="4.10.400.10">
    <property type="entry name" value="Low-density Lipoprotein Receptor"/>
    <property type="match status" value="1"/>
</dbReference>
<dbReference type="AlphaFoldDB" id="A0A913ZK92"/>
<dbReference type="EnsemblMetazoa" id="XM_038196280.1">
    <property type="protein sequence ID" value="XP_038052208.1"/>
    <property type="gene ID" value="LOC119724949"/>
</dbReference>
<organism evidence="6 7">
    <name type="scientific">Patiria miniata</name>
    <name type="common">Bat star</name>
    <name type="synonym">Asterina miniata</name>
    <dbReference type="NCBI Taxonomy" id="46514"/>
    <lineage>
        <taxon>Eukaryota</taxon>
        <taxon>Metazoa</taxon>
        <taxon>Echinodermata</taxon>
        <taxon>Eleutherozoa</taxon>
        <taxon>Asterozoa</taxon>
        <taxon>Asteroidea</taxon>
        <taxon>Valvatacea</taxon>
        <taxon>Valvatida</taxon>
        <taxon>Asterinidae</taxon>
        <taxon>Patiria</taxon>
    </lineage>
</organism>
<dbReference type="OMA" id="AHYTVCP"/>
<dbReference type="PROSITE" id="PS51257">
    <property type="entry name" value="PROKAR_LIPOPROTEIN"/>
    <property type="match status" value="1"/>
</dbReference>
<evidence type="ECO:0000256" key="2">
    <source>
        <dbReference type="ARBA" id="ARBA00022729"/>
    </source>
</evidence>
<dbReference type="Pfam" id="PF12999">
    <property type="entry name" value="PRKCSH-like"/>
    <property type="match status" value="1"/>
</dbReference>
<evidence type="ECO:0000313" key="6">
    <source>
        <dbReference type="EnsemblMetazoa" id="XP_038052208.1"/>
    </source>
</evidence>
<dbReference type="InterPro" id="IPR044865">
    <property type="entry name" value="MRH_dom"/>
</dbReference>
<dbReference type="Pfam" id="PF13015">
    <property type="entry name" value="PRKCSH_1"/>
    <property type="match status" value="1"/>
</dbReference>
<dbReference type="InterPro" id="IPR039794">
    <property type="entry name" value="Gtb1-like"/>
</dbReference>
<dbReference type="PANTHER" id="PTHR12630:SF1">
    <property type="entry name" value="GLUCOSIDASE 2 SUBUNIT BETA"/>
    <property type="match status" value="1"/>
</dbReference>
<dbReference type="OrthoDB" id="28322at2759"/>
<name>A0A913ZK92_PATMI</name>
<dbReference type="InterPro" id="IPR009011">
    <property type="entry name" value="Man6P_isomerase_rcpt-bd_dom_sf"/>
</dbReference>
<proteinExistence type="predicted"/>
<evidence type="ECO:0000256" key="3">
    <source>
        <dbReference type="ARBA" id="ARBA00022824"/>
    </source>
</evidence>
<dbReference type="InterPro" id="IPR036607">
    <property type="entry name" value="PRKCSH"/>
</dbReference>